<evidence type="ECO:0000313" key="4">
    <source>
        <dbReference type="Proteomes" id="UP000199060"/>
    </source>
</evidence>
<organism evidence="1 4">
    <name type="scientific">Algoriphagus faecimaris</name>
    <dbReference type="NCBI Taxonomy" id="686796"/>
    <lineage>
        <taxon>Bacteria</taxon>
        <taxon>Pseudomonadati</taxon>
        <taxon>Bacteroidota</taxon>
        <taxon>Cytophagia</taxon>
        <taxon>Cytophagales</taxon>
        <taxon>Cyclobacteriaceae</taxon>
        <taxon>Algoriphagus</taxon>
    </lineage>
</organism>
<dbReference type="EMBL" id="FNAC01000065">
    <property type="protein sequence ID" value="SDD80807.1"/>
    <property type="molecule type" value="Genomic_DNA"/>
</dbReference>
<dbReference type="Proteomes" id="UP000199060">
    <property type="component" value="Unassembled WGS sequence"/>
</dbReference>
<gene>
    <name evidence="1" type="ORF">SAMN04488104_106515</name>
    <name evidence="2" type="ORF">SAMN04488104_10784</name>
    <name evidence="3" type="ORF">SAMN04488104_10971</name>
</gene>
<evidence type="ECO:0000313" key="2">
    <source>
        <dbReference type="EMBL" id="SDD84702.1"/>
    </source>
</evidence>
<proteinExistence type="predicted"/>
<keyword evidence="4" id="KW-1185">Reference proteome</keyword>
<reference evidence="1" key="2">
    <citation type="submission" date="2016-10" db="EMBL/GenBank/DDBJ databases">
        <authorList>
            <person name="de Groot N.N."/>
        </authorList>
    </citation>
    <scope>NUCLEOTIDE SEQUENCE [LARGE SCALE GENOMIC DNA]</scope>
    <source>
        <strain evidence="1">DSM 23095</strain>
    </source>
</reference>
<dbReference type="AlphaFoldDB" id="A0A1G6XTU6"/>
<dbReference type="EMBL" id="FNAC01000097">
    <property type="protein sequence ID" value="SDD87935.1"/>
    <property type="molecule type" value="Genomic_DNA"/>
</dbReference>
<protein>
    <recommendedName>
        <fullName evidence="5">Antidote-toxin recognition MazE, antitoxin</fullName>
    </recommendedName>
</protein>
<name>A0A1G6XTU6_9BACT</name>
<dbReference type="EMBL" id="FNAC01000078">
    <property type="protein sequence ID" value="SDD84702.1"/>
    <property type="molecule type" value="Genomic_DNA"/>
</dbReference>
<evidence type="ECO:0008006" key="5">
    <source>
        <dbReference type="Google" id="ProtNLM"/>
    </source>
</evidence>
<accession>A0A1G6XTU6</accession>
<sequence>MGYPTKIQRINRAKSEQWYVNFPAAVAQAIEFQQGEVVEWIIDDHQRLVLQRSDQSVADLKKKLPKKI</sequence>
<evidence type="ECO:0000313" key="1">
    <source>
        <dbReference type="EMBL" id="SDD80807.1"/>
    </source>
</evidence>
<reference evidence="4" key="1">
    <citation type="submission" date="2016-10" db="EMBL/GenBank/DDBJ databases">
        <authorList>
            <person name="Varghese N."/>
            <person name="Submissions S."/>
        </authorList>
    </citation>
    <scope>NUCLEOTIDE SEQUENCE [LARGE SCALE GENOMIC DNA]</scope>
    <source>
        <strain evidence="4">DSM 23095</strain>
    </source>
</reference>
<evidence type="ECO:0000313" key="3">
    <source>
        <dbReference type="EMBL" id="SDD87935.1"/>
    </source>
</evidence>
<dbReference type="OrthoDB" id="839747at2"/>
<dbReference type="RefSeq" id="WP_087941509.1">
    <property type="nucleotide sequence ID" value="NZ_FNAC01000065.1"/>
</dbReference>